<reference evidence="7 8" key="1">
    <citation type="submission" date="2019-12" db="EMBL/GenBank/DDBJ databases">
        <title>A genome sequence resource for the geographically widespread anthracnose pathogen Colletotrichum asianum.</title>
        <authorList>
            <person name="Meng Y."/>
        </authorList>
    </citation>
    <scope>NUCLEOTIDE SEQUENCE [LARGE SCALE GENOMIC DNA]</scope>
    <source>
        <strain evidence="7 8">ICMP 18580</strain>
    </source>
</reference>
<accession>A0A8H3ZY07</accession>
<gene>
    <name evidence="7" type="ORF">GQ607_003703</name>
</gene>
<keyword evidence="3 6" id="KW-0812">Transmembrane</keyword>
<dbReference type="SUPFAM" id="SSF103473">
    <property type="entry name" value="MFS general substrate transporter"/>
    <property type="match status" value="1"/>
</dbReference>
<dbReference type="AlphaFoldDB" id="A0A8H3ZY07"/>
<evidence type="ECO:0000256" key="1">
    <source>
        <dbReference type="ARBA" id="ARBA00004141"/>
    </source>
</evidence>
<evidence type="ECO:0000256" key="4">
    <source>
        <dbReference type="ARBA" id="ARBA00022989"/>
    </source>
</evidence>
<keyword evidence="4 6" id="KW-1133">Transmembrane helix</keyword>
<proteinExistence type="inferred from homology"/>
<keyword evidence="5 6" id="KW-0472">Membrane</keyword>
<keyword evidence="8" id="KW-1185">Reference proteome</keyword>
<evidence type="ECO:0000256" key="5">
    <source>
        <dbReference type="ARBA" id="ARBA00023136"/>
    </source>
</evidence>
<comment type="similarity">
    <text evidence="2">Belongs to the major facilitator superfamily.</text>
</comment>
<dbReference type="GO" id="GO:0016020">
    <property type="term" value="C:membrane"/>
    <property type="evidence" value="ECO:0007669"/>
    <property type="project" value="UniProtKB-SubCell"/>
</dbReference>
<dbReference type="GO" id="GO:0022857">
    <property type="term" value="F:transmembrane transporter activity"/>
    <property type="evidence" value="ECO:0007669"/>
    <property type="project" value="TreeGrafter"/>
</dbReference>
<comment type="subcellular location">
    <subcellularLocation>
        <location evidence="1">Membrane</location>
        <topology evidence="1">Multi-pass membrane protein</topology>
    </subcellularLocation>
</comment>
<dbReference type="OrthoDB" id="3561359at2759"/>
<sequence length="135" mass="14986">MGTALLGIGIVTAYTTTATYLIDAYTVYSASVMAASAILRCLFGALLPLAGSAMFGALGVGWGNSVLGFISLAFLPLPFILFFYGERIRESRLFKMEFQRFWMAVLYLICMISKCDPPQYTFDLAFTHPRQEQHT</sequence>
<protein>
    <submittedName>
        <fullName evidence="7">MFS multidrug transporter</fullName>
    </submittedName>
</protein>
<comment type="caution">
    <text evidence="7">The sequence shown here is derived from an EMBL/GenBank/DDBJ whole genome shotgun (WGS) entry which is preliminary data.</text>
</comment>
<evidence type="ECO:0000256" key="6">
    <source>
        <dbReference type="SAM" id="Phobius"/>
    </source>
</evidence>
<evidence type="ECO:0000313" key="7">
    <source>
        <dbReference type="EMBL" id="KAF0329035.1"/>
    </source>
</evidence>
<evidence type="ECO:0000256" key="3">
    <source>
        <dbReference type="ARBA" id="ARBA00022692"/>
    </source>
</evidence>
<feature type="transmembrane region" description="Helical" evidence="6">
    <location>
        <begin position="6"/>
        <end position="25"/>
    </location>
</feature>
<feature type="transmembrane region" description="Helical" evidence="6">
    <location>
        <begin position="66"/>
        <end position="85"/>
    </location>
</feature>
<dbReference type="Proteomes" id="UP000434172">
    <property type="component" value="Unassembled WGS sequence"/>
</dbReference>
<name>A0A8H3ZY07_9PEZI</name>
<evidence type="ECO:0000256" key="2">
    <source>
        <dbReference type="ARBA" id="ARBA00008335"/>
    </source>
</evidence>
<organism evidence="7 8">
    <name type="scientific">Colletotrichum asianum</name>
    <dbReference type="NCBI Taxonomy" id="702518"/>
    <lineage>
        <taxon>Eukaryota</taxon>
        <taxon>Fungi</taxon>
        <taxon>Dikarya</taxon>
        <taxon>Ascomycota</taxon>
        <taxon>Pezizomycotina</taxon>
        <taxon>Sordariomycetes</taxon>
        <taxon>Hypocreomycetidae</taxon>
        <taxon>Glomerellales</taxon>
        <taxon>Glomerellaceae</taxon>
        <taxon>Colletotrichum</taxon>
        <taxon>Colletotrichum gloeosporioides species complex</taxon>
    </lineage>
</organism>
<dbReference type="PANTHER" id="PTHR23502">
    <property type="entry name" value="MAJOR FACILITATOR SUPERFAMILY"/>
    <property type="match status" value="1"/>
</dbReference>
<dbReference type="EMBL" id="WOWK01000014">
    <property type="protein sequence ID" value="KAF0329035.1"/>
    <property type="molecule type" value="Genomic_DNA"/>
</dbReference>
<evidence type="ECO:0000313" key="8">
    <source>
        <dbReference type="Proteomes" id="UP000434172"/>
    </source>
</evidence>
<feature type="transmembrane region" description="Helical" evidence="6">
    <location>
        <begin position="37"/>
        <end position="60"/>
    </location>
</feature>
<dbReference type="InterPro" id="IPR036259">
    <property type="entry name" value="MFS_trans_sf"/>
</dbReference>
<dbReference type="PANTHER" id="PTHR23502:SF68">
    <property type="entry name" value="MULTIDRUG TRANSPORTER, PUTATIVE (AFU_ORTHOLOGUE AFUA_3G01120)-RELATED"/>
    <property type="match status" value="1"/>
</dbReference>